<accession>A0A2N0AGB1</accession>
<feature type="domain" description="AAA" evidence="1">
    <location>
        <begin position="61"/>
        <end position="232"/>
    </location>
</feature>
<dbReference type="PANTHER" id="PTHR13696:SF52">
    <property type="entry name" value="PARA FAMILY PROTEIN CT_582"/>
    <property type="match status" value="1"/>
</dbReference>
<evidence type="ECO:0000259" key="1">
    <source>
        <dbReference type="Pfam" id="PF13614"/>
    </source>
</evidence>
<dbReference type="CDD" id="cd02042">
    <property type="entry name" value="ParAB_family"/>
    <property type="match status" value="1"/>
</dbReference>
<evidence type="ECO:0000313" key="3">
    <source>
        <dbReference type="Proteomes" id="UP000232145"/>
    </source>
</evidence>
<dbReference type="OrthoDB" id="350224at2"/>
<comment type="caution">
    <text evidence="2">The sequence shown here is derived from an EMBL/GenBank/DDBJ whole genome shotgun (WGS) entry which is preliminary data.</text>
</comment>
<dbReference type="Pfam" id="PF13614">
    <property type="entry name" value="AAA_31"/>
    <property type="match status" value="1"/>
</dbReference>
<protein>
    <submittedName>
        <fullName evidence="2">Chromosome partitioning protein ParA</fullName>
    </submittedName>
</protein>
<keyword evidence="3" id="KW-1185">Reference proteome</keyword>
<dbReference type="EMBL" id="NPDX01000006">
    <property type="protein sequence ID" value="PJZ83342.1"/>
    <property type="molecule type" value="Genomic_DNA"/>
</dbReference>
<proteinExistence type="predicted"/>
<dbReference type="AlphaFoldDB" id="A0A2N0AGB1"/>
<gene>
    <name evidence="2" type="ORF">CH364_16855</name>
</gene>
<evidence type="ECO:0000313" key="2">
    <source>
        <dbReference type="EMBL" id="PJZ83342.1"/>
    </source>
</evidence>
<dbReference type="Gene3D" id="3.40.50.300">
    <property type="entry name" value="P-loop containing nucleotide triphosphate hydrolases"/>
    <property type="match status" value="1"/>
</dbReference>
<dbReference type="SUPFAM" id="SSF52540">
    <property type="entry name" value="P-loop containing nucleoside triphosphate hydrolases"/>
    <property type="match status" value="1"/>
</dbReference>
<dbReference type="Proteomes" id="UP000232145">
    <property type="component" value="Unassembled WGS sequence"/>
</dbReference>
<name>A0A2N0AGB1_9LEPT</name>
<dbReference type="PANTHER" id="PTHR13696">
    <property type="entry name" value="P-LOOP CONTAINING NUCLEOSIDE TRIPHOSPHATE HYDROLASE"/>
    <property type="match status" value="1"/>
</dbReference>
<dbReference type="InterPro" id="IPR025669">
    <property type="entry name" value="AAA_dom"/>
</dbReference>
<reference evidence="2 3" key="1">
    <citation type="submission" date="2017-07" db="EMBL/GenBank/DDBJ databases">
        <title>Leptospira spp. isolated from tropical soils.</title>
        <authorList>
            <person name="Thibeaux R."/>
            <person name="Iraola G."/>
            <person name="Ferres I."/>
            <person name="Bierque E."/>
            <person name="Girault D."/>
            <person name="Soupe-Gilbert M.-E."/>
            <person name="Picardeau M."/>
            <person name="Goarant C."/>
        </authorList>
    </citation>
    <scope>NUCLEOTIDE SEQUENCE [LARGE SCALE GENOMIC DNA]</scope>
    <source>
        <strain evidence="2 3">FH2-B-A1</strain>
    </source>
</reference>
<sequence length="308" mass="34467">MGKSDPILTEEEAGKFVGLNSEEFTAKASALKIPGWKSGEFRQSVLLKYFEPTDSDGFDSHVIAISNQKGGEGKTTISLYLAEALAENHKVLLVDWDPQANATQLFLKDDVPSVMDYLGYRGKKARNIEPAIKAIGENFDLLPSTLELANLTTPYERDDFELLKEAILPLRSRYEYIIIDCPPSLGLILENALICADYILVPIQTRAFSLQGIKDLYETIQKIQRKANQRLKLLGAVLNQYEGQKALAGLAEGVKKYFPVFETVIQRREAIPQAQAKMSLLAKIDLATMKNFRELAIEVKNKIDVQKN</sequence>
<dbReference type="InterPro" id="IPR027417">
    <property type="entry name" value="P-loop_NTPase"/>
</dbReference>
<dbReference type="InterPro" id="IPR050678">
    <property type="entry name" value="DNA_Partitioning_ATPase"/>
</dbReference>
<dbReference type="RefSeq" id="WP_100744863.1">
    <property type="nucleotide sequence ID" value="NZ_NPDW01000003.1"/>
</dbReference>
<organism evidence="2 3">
    <name type="scientific">Leptospira harrisiae</name>
    <dbReference type="NCBI Taxonomy" id="2023189"/>
    <lineage>
        <taxon>Bacteria</taxon>
        <taxon>Pseudomonadati</taxon>
        <taxon>Spirochaetota</taxon>
        <taxon>Spirochaetia</taxon>
        <taxon>Leptospirales</taxon>
        <taxon>Leptospiraceae</taxon>
        <taxon>Leptospira</taxon>
    </lineage>
</organism>